<sequence length="76" mass="8797">MKMKMPNAQQRRNTMQLCRHTVILALTQVQPEYTVKCGNSIYICAITLQDVIHCLIPIRSGDREGHGRSPFKVFFY</sequence>
<proteinExistence type="predicted"/>
<evidence type="ECO:0000313" key="1">
    <source>
        <dbReference type="EMBL" id="MCJ8731671.1"/>
    </source>
</evidence>
<dbReference type="Proteomes" id="UP000830395">
    <property type="component" value="Chromosome 4"/>
</dbReference>
<accession>A0ACC5Y9K7</accession>
<comment type="caution">
    <text evidence="1">The sequence shown here is derived from an EMBL/GenBank/DDBJ whole genome shotgun (WGS) entry which is preliminary data.</text>
</comment>
<reference evidence="1" key="1">
    <citation type="submission" date="2020-02" db="EMBL/GenBank/DDBJ databases">
        <title>Genome sequencing of the panga catfish, Pangasius djambal.</title>
        <authorList>
            <person name="Wen M."/>
            <person name="Zahm M."/>
            <person name="Roques C."/>
            <person name="Cabau C."/>
            <person name="Klopp C."/>
            <person name="Donnadieu C."/>
            <person name="Jouanno E."/>
            <person name="Avarre J.-C."/>
            <person name="Campet M."/>
            <person name="Ha T."/>
            <person name="Dugue R."/>
            <person name="Lampietro C."/>
            <person name="Louis A."/>
            <person name="Herpin A."/>
            <person name="Echchiki A."/>
            <person name="Berthelot C."/>
            <person name="Parey E."/>
            <person name="Roest-Crollius H."/>
            <person name="Braasch I."/>
            <person name="Postlethwait J.H."/>
            <person name="Bobe J."/>
            <person name="Montfort J."/>
            <person name="Bouchez O."/>
            <person name="Begum T."/>
            <person name="Schartl M."/>
            <person name="Gustiano R."/>
            <person name="Guiguen Y."/>
        </authorList>
    </citation>
    <scope>NUCLEOTIDE SEQUENCE</scope>
    <source>
        <strain evidence="1">Pdj_M5554</strain>
    </source>
</reference>
<evidence type="ECO:0000313" key="2">
    <source>
        <dbReference type="Proteomes" id="UP000830395"/>
    </source>
</evidence>
<dbReference type="EMBL" id="CM040978">
    <property type="protein sequence ID" value="MCJ8731671.1"/>
    <property type="molecule type" value="Genomic_DNA"/>
</dbReference>
<gene>
    <name evidence="1" type="ORF">PDJAM_G00202180</name>
</gene>
<name>A0ACC5Y9K7_9TELE</name>
<organism evidence="1 2">
    <name type="scientific">Pangasius djambal</name>
    <dbReference type="NCBI Taxonomy" id="1691987"/>
    <lineage>
        <taxon>Eukaryota</taxon>
        <taxon>Metazoa</taxon>
        <taxon>Chordata</taxon>
        <taxon>Craniata</taxon>
        <taxon>Vertebrata</taxon>
        <taxon>Euteleostomi</taxon>
        <taxon>Actinopterygii</taxon>
        <taxon>Neopterygii</taxon>
        <taxon>Teleostei</taxon>
        <taxon>Ostariophysi</taxon>
        <taxon>Siluriformes</taxon>
        <taxon>Pangasiidae</taxon>
        <taxon>Pangasius</taxon>
    </lineage>
</organism>
<keyword evidence="2" id="KW-1185">Reference proteome</keyword>
<protein>
    <submittedName>
        <fullName evidence="1">Uncharacterized protein</fullName>
    </submittedName>
</protein>